<keyword evidence="8 12" id="KW-0067">ATP-binding</keyword>
<feature type="binding site" evidence="12">
    <location>
        <position position="243"/>
    </location>
    <ligand>
        <name>K(+)</name>
        <dbReference type="ChEBI" id="CHEBI:29103"/>
    </ligand>
</feature>
<dbReference type="Gene3D" id="3.40.1190.20">
    <property type="match status" value="1"/>
</dbReference>
<evidence type="ECO:0000256" key="10">
    <source>
        <dbReference type="ARBA" id="ARBA00022958"/>
    </source>
</evidence>
<comment type="activity regulation">
    <text evidence="12">Activated by a monovalent cation that binds near, but not in, the active site. The most likely occupant of the site in vivo is potassium. Ion binding induces a conformational change that may alter substrate affinity.</text>
</comment>
<dbReference type="GO" id="GO:0019303">
    <property type="term" value="P:D-ribose catabolic process"/>
    <property type="evidence" value="ECO:0007669"/>
    <property type="project" value="UniProtKB-UniRule"/>
</dbReference>
<evidence type="ECO:0000256" key="11">
    <source>
        <dbReference type="ARBA" id="ARBA00023277"/>
    </source>
</evidence>
<evidence type="ECO:0000256" key="6">
    <source>
        <dbReference type="ARBA" id="ARBA00022741"/>
    </source>
</evidence>
<proteinExistence type="inferred from homology"/>
<comment type="similarity">
    <text evidence="12">Belongs to the carbohydrate kinase PfkB family. Ribokinase subfamily.</text>
</comment>
<evidence type="ECO:0000259" key="13">
    <source>
        <dbReference type="Pfam" id="PF00294"/>
    </source>
</evidence>
<dbReference type="InterPro" id="IPR029056">
    <property type="entry name" value="Ribokinase-like"/>
</dbReference>
<dbReference type="RefSeq" id="WP_119316005.1">
    <property type="nucleotide sequence ID" value="NZ_QXDL01000159.1"/>
</dbReference>
<keyword evidence="15" id="KW-1185">Reference proteome</keyword>
<dbReference type="AlphaFoldDB" id="A0A399EH74"/>
<dbReference type="InterPro" id="IPR002173">
    <property type="entry name" value="Carboh/pur_kinase_PfkB_CS"/>
</dbReference>
<evidence type="ECO:0000256" key="3">
    <source>
        <dbReference type="ARBA" id="ARBA00016943"/>
    </source>
</evidence>
<dbReference type="NCBIfam" id="TIGR02152">
    <property type="entry name" value="D_ribokin_bact"/>
    <property type="match status" value="1"/>
</dbReference>
<comment type="subunit">
    <text evidence="12">Homodimer.</text>
</comment>
<evidence type="ECO:0000256" key="4">
    <source>
        <dbReference type="ARBA" id="ARBA00022679"/>
    </source>
</evidence>
<dbReference type="HAMAP" id="MF_01987">
    <property type="entry name" value="Ribokinase"/>
    <property type="match status" value="1"/>
</dbReference>
<dbReference type="EMBL" id="QXDL01000159">
    <property type="protein sequence ID" value="RIH81631.1"/>
    <property type="molecule type" value="Genomic_DNA"/>
</dbReference>
<dbReference type="PANTHER" id="PTHR10584:SF166">
    <property type="entry name" value="RIBOKINASE"/>
    <property type="match status" value="1"/>
</dbReference>
<evidence type="ECO:0000256" key="7">
    <source>
        <dbReference type="ARBA" id="ARBA00022777"/>
    </source>
</evidence>
<keyword evidence="4 12" id="KW-0808">Transferase</keyword>
<feature type="binding site" evidence="12">
    <location>
        <position position="241"/>
    </location>
    <ligand>
        <name>K(+)</name>
        <dbReference type="ChEBI" id="CHEBI:29103"/>
    </ligand>
</feature>
<dbReference type="PRINTS" id="PR00990">
    <property type="entry name" value="RIBOKINASE"/>
</dbReference>
<reference evidence="14 15" key="1">
    <citation type="submission" date="2018-08" db="EMBL/GenBank/DDBJ databases">
        <title>Meiothermus terrae DSM 26712 genome sequencing project.</title>
        <authorList>
            <person name="Da Costa M.S."/>
            <person name="Albuquerque L."/>
            <person name="Raposo P."/>
            <person name="Froufe H.J.C."/>
            <person name="Barroso C.S."/>
            <person name="Egas C."/>
        </authorList>
    </citation>
    <scope>NUCLEOTIDE SEQUENCE [LARGE SCALE GENOMIC DNA]</scope>
    <source>
        <strain evidence="14 15">DSM 26712</strain>
    </source>
</reference>
<feature type="binding site" evidence="12">
    <location>
        <begin position="38"/>
        <end position="42"/>
    </location>
    <ligand>
        <name>substrate</name>
    </ligand>
</feature>
<dbReference type="EC" id="2.7.1.15" evidence="2 12"/>
<sequence>MSIVVVGSLNMDLVVKVPRHPVPGETLLGSDYESHFGGKGANQAVAALRMGGKVRMIGRVGNDGFGERIKAHLKAQGINVNATLCINSPTGVAFISVDKEGQNAIIVSPGANSRLKPEHLSPIEFEGASVVVLQLEVPLDTVRRAARIGRESGARVILNAAPALPLAPADLALFDLLVVNESEAHAYCGLAVDSPGLGLEAARALRERCPTVVVTLGRQGAVWASPEGEGYQPAFEVRAVDTTAAGDAFIGALAVALGEGKSLAEAVRLGAAAGALAVTKPGAQSSLPSRLEAEAFLSARGT</sequence>
<comment type="caution">
    <text evidence="14">The sequence shown here is derived from an EMBL/GenBank/DDBJ whole genome shotgun (WGS) entry which is preliminary data.</text>
</comment>
<feature type="domain" description="Carbohydrate kinase PfkB" evidence="13">
    <location>
        <begin position="2"/>
        <end position="289"/>
    </location>
</feature>
<dbReference type="SUPFAM" id="SSF53613">
    <property type="entry name" value="Ribokinase-like"/>
    <property type="match status" value="1"/>
</dbReference>
<feature type="binding site" evidence="12">
    <location>
        <position position="247"/>
    </location>
    <ligand>
        <name>substrate</name>
    </ligand>
</feature>
<keyword evidence="6 12" id="KW-0547">Nucleotide-binding</keyword>
<feature type="binding site" evidence="12">
    <location>
        <begin position="215"/>
        <end position="220"/>
    </location>
    <ligand>
        <name>ATP</name>
        <dbReference type="ChEBI" id="CHEBI:30616"/>
    </ligand>
</feature>
<protein>
    <recommendedName>
        <fullName evidence="3 12">Ribokinase</fullName>
        <shortName evidence="12">RK</shortName>
        <ecNumber evidence="2 12">2.7.1.15</ecNumber>
    </recommendedName>
</protein>
<dbReference type="GO" id="GO:0005524">
    <property type="term" value="F:ATP binding"/>
    <property type="evidence" value="ECO:0007669"/>
    <property type="project" value="UniProtKB-UniRule"/>
</dbReference>
<comment type="function">
    <text evidence="12">Catalyzes the phosphorylation of ribose at O-5 in a reaction requiring ATP and magnesium. The resulting D-ribose-5-phosphate can then be used either for sythesis of nucleotides, histidine, and tryptophan, or as a component of the pentose phosphate pathway.</text>
</comment>
<keyword evidence="12" id="KW-0963">Cytoplasm</keyword>
<feature type="binding site" evidence="12">
    <location>
        <position position="180"/>
    </location>
    <ligand>
        <name>ATP</name>
        <dbReference type="ChEBI" id="CHEBI:30616"/>
    </ligand>
</feature>
<feature type="binding site" evidence="12">
    <location>
        <begin position="10"/>
        <end position="12"/>
    </location>
    <ligand>
        <name>substrate</name>
    </ligand>
</feature>
<dbReference type="PROSITE" id="PS00584">
    <property type="entry name" value="PFKB_KINASES_2"/>
    <property type="match status" value="1"/>
</dbReference>
<evidence type="ECO:0000256" key="9">
    <source>
        <dbReference type="ARBA" id="ARBA00022842"/>
    </source>
</evidence>
<feature type="binding site" evidence="12">
    <location>
        <position position="280"/>
    </location>
    <ligand>
        <name>K(+)</name>
        <dbReference type="ChEBI" id="CHEBI:29103"/>
    </ligand>
</feature>
<keyword evidence="10 12" id="KW-0630">Potassium</keyword>
<evidence type="ECO:0000256" key="12">
    <source>
        <dbReference type="HAMAP-Rule" id="MF_01987"/>
    </source>
</evidence>
<dbReference type="GO" id="GO:0046872">
    <property type="term" value="F:metal ion binding"/>
    <property type="evidence" value="ECO:0007669"/>
    <property type="project" value="UniProtKB-KW"/>
</dbReference>
<feature type="binding site" evidence="12">
    <location>
        <position position="136"/>
    </location>
    <ligand>
        <name>substrate</name>
    </ligand>
</feature>
<dbReference type="UniPathway" id="UPA00916">
    <property type="reaction ID" value="UER00889"/>
</dbReference>
<keyword evidence="9 12" id="KW-0460">Magnesium</keyword>
<dbReference type="InterPro" id="IPR011877">
    <property type="entry name" value="Ribokinase"/>
</dbReference>
<comment type="catalytic activity">
    <reaction evidence="12">
        <text>D-ribose + ATP = D-ribose 5-phosphate + ADP + H(+)</text>
        <dbReference type="Rhea" id="RHEA:13697"/>
        <dbReference type="ChEBI" id="CHEBI:15378"/>
        <dbReference type="ChEBI" id="CHEBI:30616"/>
        <dbReference type="ChEBI" id="CHEBI:47013"/>
        <dbReference type="ChEBI" id="CHEBI:78346"/>
        <dbReference type="ChEBI" id="CHEBI:456216"/>
        <dbReference type="EC" id="2.7.1.15"/>
    </reaction>
</comment>
<dbReference type="PANTHER" id="PTHR10584">
    <property type="entry name" value="SUGAR KINASE"/>
    <property type="match status" value="1"/>
</dbReference>
<feature type="binding site" evidence="12">
    <location>
        <position position="282"/>
    </location>
    <ligand>
        <name>K(+)</name>
        <dbReference type="ChEBI" id="CHEBI:29103"/>
    </ligand>
</feature>
<comment type="pathway">
    <text evidence="12">Carbohydrate metabolism; D-ribose degradation; D-ribose 5-phosphate from beta-D-ribopyranose: step 2/2.</text>
</comment>
<dbReference type="GO" id="GO:0005829">
    <property type="term" value="C:cytosol"/>
    <property type="evidence" value="ECO:0007669"/>
    <property type="project" value="TreeGrafter"/>
</dbReference>
<dbReference type="OrthoDB" id="9775849at2"/>
<feature type="binding site" evidence="12">
    <location>
        <position position="277"/>
    </location>
    <ligand>
        <name>K(+)</name>
        <dbReference type="ChEBI" id="CHEBI:29103"/>
    </ligand>
</feature>
<accession>A0A399EH74</accession>
<gene>
    <name evidence="14" type="primary">rbsK_2</name>
    <name evidence="12" type="synonym">rbsK</name>
    <name evidence="14" type="ORF">Mterra_03046</name>
</gene>
<comment type="similarity">
    <text evidence="1">Belongs to the carbohydrate kinase pfkB family.</text>
</comment>
<evidence type="ECO:0000256" key="8">
    <source>
        <dbReference type="ARBA" id="ARBA00022840"/>
    </source>
</evidence>
<name>A0A399EH74_9DEIN</name>
<feature type="binding site" evidence="12">
    <location>
        <position position="286"/>
    </location>
    <ligand>
        <name>K(+)</name>
        <dbReference type="ChEBI" id="CHEBI:29103"/>
    </ligand>
</feature>
<dbReference type="GO" id="GO:0004747">
    <property type="term" value="F:ribokinase activity"/>
    <property type="evidence" value="ECO:0007669"/>
    <property type="project" value="UniProtKB-UniRule"/>
</dbReference>
<feature type="binding site" evidence="12">
    <location>
        <begin position="246"/>
        <end position="247"/>
    </location>
    <ligand>
        <name>ATP</name>
        <dbReference type="ChEBI" id="CHEBI:30616"/>
    </ligand>
</feature>
<dbReference type="Proteomes" id="UP000265715">
    <property type="component" value="Unassembled WGS sequence"/>
</dbReference>
<feature type="active site" description="Proton acceptor" evidence="12">
    <location>
        <position position="247"/>
    </location>
</feature>
<dbReference type="InterPro" id="IPR002139">
    <property type="entry name" value="Ribo/fructo_kinase"/>
</dbReference>
<evidence type="ECO:0000256" key="1">
    <source>
        <dbReference type="ARBA" id="ARBA00005380"/>
    </source>
</evidence>
<evidence type="ECO:0000313" key="15">
    <source>
        <dbReference type="Proteomes" id="UP000265715"/>
    </source>
</evidence>
<evidence type="ECO:0000256" key="5">
    <source>
        <dbReference type="ARBA" id="ARBA00022723"/>
    </source>
</evidence>
<dbReference type="CDD" id="cd01174">
    <property type="entry name" value="ribokinase"/>
    <property type="match status" value="1"/>
</dbReference>
<evidence type="ECO:0000313" key="14">
    <source>
        <dbReference type="EMBL" id="RIH81631.1"/>
    </source>
</evidence>
<dbReference type="InterPro" id="IPR011611">
    <property type="entry name" value="PfkB_dom"/>
</dbReference>
<comment type="caution">
    <text evidence="12">Lacks conserved residue(s) required for the propagation of feature annotation.</text>
</comment>
<comment type="cofactor">
    <cofactor evidence="12">
        <name>Mg(2+)</name>
        <dbReference type="ChEBI" id="CHEBI:18420"/>
    </cofactor>
    <text evidence="12">Requires a divalent cation, most likely magnesium in vivo, as an electrophilic catalyst to aid phosphoryl group transfer. It is the chelate of the metal and the nucleotide that is the actual substrate.</text>
</comment>
<keyword evidence="7 12" id="KW-0418">Kinase</keyword>
<evidence type="ECO:0000256" key="2">
    <source>
        <dbReference type="ARBA" id="ARBA00012035"/>
    </source>
</evidence>
<comment type="subcellular location">
    <subcellularLocation>
        <location evidence="12">Cytoplasm</location>
    </subcellularLocation>
</comment>
<organism evidence="14 15">
    <name type="scientific">Calidithermus terrae</name>
    <dbReference type="NCBI Taxonomy" id="1408545"/>
    <lineage>
        <taxon>Bacteria</taxon>
        <taxon>Thermotogati</taxon>
        <taxon>Deinococcota</taxon>
        <taxon>Deinococci</taxon>
        <taxon>Thermales</taxon>
        <taxon>Thermaceae</taxon>
        <taxon>Calidithermus</taxon>
    </lineage>
</organism>
<dbReference type="Pfam" id="PF00294">
    <property type="entry name" value="PfkB"/>
    <property type="match status" value="1"/>
</dbReference>
<keyword evidence="11 12" id="KW-0119">Carbohydrate metabolism</keyword>
<keyword evidence="5 12" id="KW-0479">Metal-binding</keyword>